<organism evidence="1 2">
    <name type="scientific">Georgenia wutianyii</name>
    <dbReference type="NCBI Taxonomy" id="2585135"/>
    <lineage>
        <taxon>Bacteria</taxon>
        <taxon>Bacillati</taxon>
        <taxon>Actinomycetota</taxon>
        <taxon>Actinomycetes</taxon>
        <taxon>Micrococcales</taxon>
        <taxon>Bogoriellaceae</taxon>
        <taxon>Georgenia</taxon>
    </lineage>
</organism>
<protein>
    <submittedName>
        <fullName evidence="1">Uncharacterized protein</fullName>
    </submittedName>
</protein>
<gene>
    <name evidence="1" type="ORF">FE251_09530</name>
</gene>
<accession>A0ABX5VUD9</accession>
<dbReference type="Proteomes" id="UP000313948">
    <property type="component" value="Chromosome"/>
</dbReference>
<dbReference type="EMBL" id="CP040899">
    <property type="protein sequence ID" value="QDB80780.1"/>
    <property type="molecule type" value="Genomic_DNA"/>
</dbReference>
<name>A0ABX5VUD9_9MICO</name>
<evidence type="ECO:0000313" key="2">
    <source>
        <dbReference type="Proteomes" id="UP000313948"/>
    </source>
</evidence>
<evidence type="ECO:0000313" key="1">
    <source>
        <dbReference type="EMBL" id="QDB80780.1"/>
    </source>
</evidence>
<proteinExistence type="predicted"/>
<sequence>MSDHGTMHGRSPAVWDDFVGAATAFLSSVARREGQTTYTELNRELTERTGRPGFNFDSQAERAAMGYLLGRVVEHTRPESGCMLSALVIYLGGNDPGSGFYALAKQLGLLSISASADERLTFWAAQVKGLHRHYAAVEPRS</sequence>
<keyword evidence="2" id="KW-1185">Reference proteome</keyword>
<reference evidence="1 2" key="1">
    <citation type="submission" date="2019-05" db="EMBL/GenBank/DDBJ databases">
        <title>Georgenia *** sp. nov., and Georgenia *** sp. nov., isolated from the intestinal contents of plateau pika (Ochotona curzoniae) in the Qinghai-Tibet plateau of China.</title>
        <authorList>
            <person name="Tian Z."/>
        </authorList>
    </citation>
    <scope>NUCLEOTIDE SEQUENCE [LARGE SCALE GENOMIC DNA]</scope>
    <source>
        <strain evidence="1 2">Z294</strain>
    </source>
</reference>